<reference evidence="1 2" key="1">
    <citation type="submission" date="2014-06" db="EMBL/GenBank/DDBJ databases">
        <title>Whole Genome Sequences of Three Symbiotic Endozoicomonas Bacteria.</title>
        <authorList>
            <person name="Neave M.J."/>
            <person name="Apprill A."/>
            <person name="Voolstra C.R."/>
        </authorList>
    </citation>
    <scope>NUCLEOTIDE SEQUENCE [LARGE SCALE GENOMIC DNA]</scope>
    <source>
        <strain evidence="1 2">DSM 25634</strain>
    </source>
</reference>
<dbReference type="AlphaFoldDB" id="A0A081NJC9"/>
<dbReference type="STRING" id="1137799.GZ78_13910"/>
<comment type="caution">
    <text evidence="1">The sequence shown here is derived from an EMBL/GenBank/DDBJ whole genome shotgun (WGS) entry which is preliminary data.</text>
</comment>
<evidence type="ECO:0000313" key="2">
    <source>
        <dbReference type="Proteomes" id="UP000028073"/>
    </source>
</evidence>
<sequence>MQGAEGISTGIQTALYAPQRRTVKVLETADAILGAPLIAVKVAASPIFSTFAALQFSVTSVMDTAKNLRACKTIYQELRRYGTVWLAFSVILQSWTCQKQVILTALSVTSHSSLGILGP</sequence>
<dbReference type="RefSeq" id="WP_034836008.1">
    <property type="nucleotide sequence ID" value="NZ_JOKH01000002.1"/>
</dbReference>
<evidence type="ECO:0000313" key="1">
    <source>
        <dbReference type="EMBL" id="KEQ18552.1"/>
    </source>
</evidence>
<protein>
    <submittedName>
        <fullName evidence="1">Uncharacterized protein</fullName>
    </submittedName>
</protein>
<dbReference type="EMBL" id="JOKH01000002">
    <property type="protein sequence ID" value="KEQ18552.1"/>
    <property type="molecule type" value="Genomic_DNA"/>
</dbReference>
<name>A0A081NJC9_9GAMM</name>
<accession>A0A081NJC9</accession>
<dbReference type="Proteomes" id="UP000028073">
    <property type="component" value="Unassembled WGS sequence"/>
</dbReference>
<proteinExistence type="predicted"/>
<gene>
    <name evidence="1" type="ORF">GZ78_13910</name>
</gene>
<keyword evidence="2" id="KW-1185">Reference proteome</keyword>
<organism evidence="1 2">
    <name type="scientific">Endozoicomonas numazuensis</name>
    <dbReference type="NCBI Taxonomy" id="1137799"/>
    <lineage>
        <taxon>Bacteria</taxon>
        <taxon>Pseudomonadati</taxon>
        <taxon>Pseudomonadota</taxon>
        <taxon>Gammaproteobacteria</taxon>
        <taxon>Oceanospirillales</taxon>
        <taxon>Endozoicomonadaceae</taxon>
        <taxon>Endozoicomonas</taxon>
    </lineage>
</organism>